<sequence>MPTKYKRQIVSPLIINTTTIINTTILHSLHTNIKIHSHSSNCSYFNCSYINKVLKKIYKFLNALRSMIAYISKFLVVLEHFLIRYFFVLYYIFPSNTLYFLNLNRLNFPLFFVKAFYSICQYICSVNINKSFPSELFTLFKDIILYKIFLIYIENEIISNEKCVHYNCKNFETNQCSILDRNVIQVNIFVKKVSMSLNFNEIINDFYCIFEHF</sequence>
<protein>
    <submittedName>
        <fullName evidence="2">Uncharacterized protein</fullName>
    </submittedName>
</protein>
<proteinExistence type="predicted"/>
<feature type="transmembrane region" description="Helical" evidence="1">
    <location>
        <begin position="74"/>
        <end position="93"/>
    </location>
</feature>
<dbReference type="EMBL" id="VYZN01000008">
    <property type="protein sequence ID" value="KAE9543542.1"/>
    <property type="molecule type" value="Genomic_DNA"/>
</dbReference>
<evidence type="ECO:0000313" key="2">
    <source>
        <dbReference type="EMBL" id="KAE9543542.1"/>
    </source>
</evidence>
<name>A0A6G0U5I5_APHGL</name>
<keyword evidence="1" id="KW-1133">Transmembrane helix</keyword>
<keyword evidence="1" id="KW-0812">Transmembrane</keyword>
<dbReference type="Proteomes" id="UP000475862">
    <property type="component" value="Unassembled WGS sequence"/>
</dbReference>
<keyword evidence="1" id="KW-0472">Membrane</keyword>
<organism evidence="2 3">
    <name type="scientific">Aphis glycines</name>
    <name type="common">Soybean aphid</name>
    <dbReference type="NCBI Taxonomy" id="307491"/>
    <lineage>
        <taxon>Eukaryota</taxon>
        <taxon>Metazoa</taxon>
        <taxon>Ecdysozoa</taxon>
        <taxon>Arthropoda</taxon>
        <taxon>Hexapoda</taxon>
        <taxon>Insecta</taxon>
        <taxon>Pterygota</taxon>
        <taxon>Neoptera</taxon>
        <taxon>Paraneoptera</taxon>
        <taxon>Hemiptera</taxon>
        <taxon>Sternorrhyncha</taxon>
        <taxon>Aphidomorpha</taxon>
        <taxon>Aphidoidea</taxon>
        <taxon>Aphididae</taxon>
        <taxon>Aphidini</taxon>
        <taxon>Aphis</taxon>
        <taxon>Aphis</taxon>
    </lineage>
</organism>
<dbReference type="AlphaFoldDB" id="A0A6G0U5I5"/>
<evidence type="ECO:0000256" key="1">
    <source>
        <dbReference type="SAM" id="Phobius"/>
    </source>
</evidence>
<keyword evidence="3" id="KW-1185">Reference proteome</keyword>
<reference evidence="2 3" key="1">
    <citation type="submission" date="2019-08" db="EMBL/GenBank/DDBJ databases">
        <title>The genome of the soybean aphid Biotype 1, its phylome, world population structure and adaptation to the North American continent.</title>
        <authorList>
            <person name="Giordano R."/>
            <person name="Donthu R.K."/>
            <person name="Hernandez A.G."/>
            <person name="Wright C.L."/>
            <person name="Zimin A.V."/>
        </authorList>
    </citation>
    <scope>NUCLEOTIDE SEQUENCE [LARGE SCALE GENOMIC DNA]</scope>
    <source>
        <tissue evidence="2">Whole aphids</tissue>
    </source>
</reference>
<evidence type="ECO:0000313" key="3">
    <source>
        <dbReference type="Proteomes" id="UP000475862"/>
    </source>
</evidence>
<accession>A0A6G0U5I5</accession>
<comment type="caution">
    <text evidence="2">The sequence shown here is derived from an EMBL/GenBank/DDBJ whole genome shotgun (WGS) entry which is preliminary data.</text>
</comment>
<gene>
    <name evidence="2" type="ORF">AGLY_002342</name>
</gene>